<sequence length="341" mass="37225">MRIVVTLVDQSAQGMIRKTTILLGSLLCLSGYSAVAEVNQQSLDDAWWTGPILAAGAGTLPQGHALIEPYVFDVIRYGRYDNDGNERSAERAHSYGNLTYILYGVTDRFTAGLIPTFGYNNVSNGRDSSSIQIGDVSVQGQYRLTQFRQGSPVPTMSLVVQQTLPTGKYDRLGENVNDGFGSGAYTTTLALYSQYYAWMPNGRILRSRFNVSYALSSDADIEHVSVYGTNAGFRGTASPGDVLTINSAWEYSITREWVFAVDLLYQHDASTKIEGTEANPATGQTENIKESFDSAWRFGVAPAIEYNFSSRIGVIAGARWFVAGRNTSATITPVAAINMVF</sequence>
<name>A0ABV8SNP3_9GAMM</name>
<evidence type="ECO:0000313" key="1">
    <source>
        <dbReference type="EMBL" id="MFC4309229.1"/>
    </source>
</evidence>
<proteinExistence type="predicted"/>
<protein>
    <submittedName>
        <fullName evidence="1">Transporter</fullName>
    </submittedName>
</protein>
<dbReference type="EMBL" id="JBHSDU010000003">
    <property type="protein sequence ID" value="MFC4309229.1"/>
    <property type="molecule type" value="Genomic_DNA"/>
</dbReference>
<accession>A0ABV8SNP3</accession>
<dbReference type="RefSeq" id="WP_380596290.1">
    <property type="nucleotide sequence ID" value="NZ_JBHSDU010000003.1"/>
</dbReference>
<organism evidence="1 2">
    <name type="scientific">Steroidobacter flavus</name>
    <dbReference type="NCBI Taxonomy" id="1842136"/>
    <lineage>
        <taxon>Bacteria</taxon>
        <taxon>Pseudomonadati</taxon>
        <taxon>Pseudomonadota</taxon>
        <taxon>Gammaproteobacteria</taxon>
        <taxon>Steroidobacterales</taxon>
        <taxon>Steroidobacteraceae</taxon>
        <taxon>Steroidobacter</taxon>
    </lineage>
</organism>
<gene>
    <name evidence="1" type="ORF">ACFPN2_09070</name>
</gene>
<comment type="caution">
    <text evidence="1">The sequence shown here is derived from an EMBL/GenBank/DDBJ whole genome shotgun (WGS) entry which is preliminary data.</text>
</comment>
<keyword evidence="2" id="KW-1185">Reference proteome</keyword>
<reference evidence="2" key="1">
    <citation type="journal article" date="2019" name="Int. J. Syst. Evol. Microbiol.">
        <title>The Global Catalogue of Microorganisms (GCM) 10K type strain sequencing project: providing services to taxonomists for standard genome sequencing and annotation.</title>
        <authorList>
            <consortium name="The Broad Institute Genomics Platform"/>
            <consortium name="The Broad Institute Genome Sequencing Center for Infectious Disease"/>
            <person name="Wu L."/>
            <person name="Ma J."/>
        </authorList>
    </citation>
    <scope>NUCLEOTIDE SEQUENCE [LARGE SCALE GENOMIC DNA]</scope>
    <source>
        <strain evidence="2">CGMCC 1.10759</strain>
    </source>
</reference>
<evidence type="ECO:0000313" key="2">
    <source>
        <dbReference type="Proteomes" id="UP001595904"/>
    </source>
</evidence>
<dbReference type="Proteomes" id="UP001595904">
    <property type="component" value="Unassembled WGS sequence"/>
</dbReference>